<organism evidence="4 5">
    <name type="scientific">Coccomyxa subellipsoidea</name>
    <dbReference type="NCBI Taxonomy" id="248742"/>
    <lineage>
        <taxon>Eukaryota</taxon>
        <taxon>Viridiplantae</taxon>
        <taxon>Chlorophyta</taxon>
        <taxon>core chlorophytes</taxon>
        <taxon>Trebouxiophyceae</taxon>
        <taxon>Trebouxiophyceae incertae sedis</taxon>
        <taxon>Coccomyxaceae</taxon>
        <taxon>Coccomyxa</taxon>
    </lineage>
</organism>
<dbReference type="InterPro" id="IPR045059">
    <property type="entry name" value="Ribosomal_uL29_euk"/>
</dbReference>
<reference evidence="4 5" key="1">
    <citation type="journal article" date="2024" name="Nat. Commun.">
        <title>Phylogenomics reveals the evolutionary origins of lichenization in chlorophyte algae.</title>
        <authorList>
            <person name="Puginier C."/>
            <person name="Libourel C."/>
            <person name="Otte J."/>
            <person name="Skaloud P."/>
            <person name="Haon M."/>
            <person name="Grisel S."/>
            <person name="Petersen M."/>
            <person name="Berrin J.G."/>
            <person name="Delaux P.M."/>
            <person name="Dal Grande F."/>
            <person name="Keller J."/>
        </authorList>
    </citation>
    <scope>NUCLEOTIDE SEQUENCE [LARGE SCALE GENOMIC DNA]</scope>
    <source>
        <strain evidence="4 5">SAG 216-7</strain>
    </source>
</reference>
<accession>A0ABR2Z374</accession>
<dbReference type="HAMAP" id="MF_00374">
    <property type="entry name" value="Ribosomal_uL29"/>
    <property type="match status" value="1"/>
</dbReference>
<evidence type="ECO:0008006" key="6">
    <source>
        <dbReference type="Google" id="ProtNLM"/>
    </source>
</evidence>
<dbReference type="InterPro" id="IPR036049">
    <property type="entry name" value="Ribosomal_uL29_sf"/>
</dbReference>
<dbReference type="InterPro" id="IPR018254">
    <property type="entry name" value="Ribosomal_uL29_CS"/>
</dbReference>
<proteinExistence type="inferred from homology"/>
<dbReference type="EMBL" id="JALJOT010000001">
    <property type="protein sequence ID" value="KAK9918422.1"/>
    <property type="molecule type" value="Genomic_DNA"/>
</dbReference>
<comment type="similarity">
    <text evidence="1">Belongs to the universal ribosomal protein uL29 family.</text>
</comment>
<dbReference type="PANTHER" id="PTHR45722:SF2">
    <property type="entry name" value="LARGE RIBOSOMAL SUBUNIT PROTEIN UL29-RELATED"/>
    <property type="match status" value="1"/>
</dbReference>
<keyword evidence="5" id="KW-1185">Reference proteome</keyword>
<evidence type="ECO:0000256" key="3">
    <source>
        <dbReference type="ARBA" id="ARBA00023274"/>
    </source>
</evidence>
<evidence type="ECO:0000313" key="4">
    <source>
        <dbReference type="EMBL" id="KAK9918422.1"/>
    </source>
</evidence>
<keyword evidence="3" id="KW-0687">Ribonucleoprotein</keyword>
<name>A0ABR2Z374_9CHLO</name>
<dbReference type="Gene3D" id="1.10.287.310">
    <property type="match status" value="1"/>
</dbReference>
<evidence type="ECO:0000256" key="2">
    <source>
        <dbReference type="ARBA" id="ARBA00022980"/>
    </source>
</evidence>
<keyword evidence="2" id="KW-0689">Ribosomal protein</keyword>
<dbReference type="Pfam" id="PF00831">
    <property type="entry name" value="Ribosomal_L29"/>
    <property type="match status" value="1"/>
</dbReference>
<comment type="caution">
    <text evidence="4">The sequence shown here is derived from an EMBL/GenBank/DDBJ whole genome shotgun (WGS) entry which is preliminary data.</text>
</comment>
<protein>
    <recommendedName>
        <fullName evidence="6">60S ribosomal protein L35</fullName>
    </recommendedName>
</protein>
<dbReference type="NCBIfam" id="TIGR00012">
    <property type="entry name" value="L29"/>
    <property type="match status" value="1"/>
</dbReference>
<dbReference type="SUPFAM" id="SSF46561">
    <property type="entry name" value="Ribosomal protein L29 (L29p)"/>
    <property type="match status" value="1"/>
</dbReference>
<sequence length="123" mass="14060">MAKLKAHELRDKSKSELQAQLKEFKQELGALRVAKVTGGAPNKLSKIKVVRKSIARVLTVISQNQREALRNAYSKKKYLPLDLRPKKTRAIRRRLTKHQASLKTAKQTKKDTAFPQRKFAIKA</sequence>
<evidence type="ECO:0000256" key="1">
    <source>
        <dbReference type="ARBA" id="ARBA00009254"/>
    </source>
</evidence>
<dbReference type="InterPro" id="IPR001854">
    <property type="entry name" value="Ribosomal_uL29"/>
</dbReference>
<dbReference type="Gene3D" id="6.10.250.3450">
    <property type="match status" value="1"/>
</dbReference>
<dbReference type="PANTHER" id="PTHR45722">
    <property type="entry name" value="60S RIBOSOMAL PROTEIN L35"/>
    <property type="match status" value="1"/>
</dbReference>
<evidence type="ECO:0000313" key="5">
    <source>
        <dbReference type="Proteomes" id="UP001491310"/>
    </source>
</evidence>
<dbReference type="Proteomes" id="UP001491310">
    <property type="component" value="Unassembled WGS sequence"/>
</dbReference>
<dbReference type="PROSITE" id="PS00579">
    <property type="entry name" value="RIBOSOMAL_L29"/>
    <property type="match status" value="1"/>
</dbReference>
<dbReference type="CDD" id="cd00427">
    <property type="entry name" value="Ribosomal_L29_HIP"/>
    <property type="match status" value="1"/>
</dbReference>
<gene>
    <name evidence="4" type="ORF">WJX75_004031</name>
</gene>